<proteinExistence type="predicted"/>
<evidence type="ECO:0000256" key="1">
    <source>
        <dbReference type="SAM" id="Phobius"/>
    </source>
</evidence>
<evidence type="ECO:0000313" key="3">
    <source>
        <dbReference type="EMBL" id="CAE0433344.1"/>
    </source>
</evidence>
<feature type="chain" id="PRO_5031275997" evidence="2">
    <location>
        <begin position="33"/>
        <end position="338"/>
    </location>
</feature>
<name>A0A7S3PBF4_9STRA</name>
<evidence type="ECO:0000256" key="2">
    <source>
        <dbReference type="SAM" id="SignalP"/>
    </source>
</evidence>
<sequence length="338" mass="37403">MISFSFRRDCGRVTALLLVKLLLAISYKGALGASDSVFRDVTEPREVLEFVASSSGTIDCTGGGVSIALFQLQTDVCTPISGDRGSRGPFGSYLSSDTNVNTAAFRSLISATFGHSLTSQFDDSKFNGLYFKVSCSYPYITFYTDKSCNTQTLESTEAFIPTSNPNLQLNECIDGSTAGVMHLQCQKTERAINVEVFTDYRCKNRVENTPLSERFLEVDREYHEYREFGSGDTVTYTCNPSSKEPEKKVINRIVGGAADKSFGTYEGGCVYKRDYFSPLLDLPDSGDYFVKLSCYELGEVISWSQLFKIVVGVSSAVVFIAFVSISVYLVKRRKHSLI</sequence>
<dbReference type="EMBL" id="HBIN01005105">
    <property type="protein sequence ID" value="CAE0433344.1"/>
    <property type="molecule type" value="Transcribed_RNA"/>
</dbReference>
<organism evidence="3">
    <name type="scientific">Aplanochytrium stocchinoi</name>
    <dbReference type="NCBI Taxonomy" id="215587"/>
    <lineage>
        <taxon>Eukaryota</taxon>
        <taxon>Sar</taxon>
        <taxon>Stramenopiles</taxon>
        <taxon>Bigyra</taxon>
        <taxon>Labyrinthulomycetes</taxon>
        <taxon>Thraustochytrida</taxon>
        <taxon>Thraustochytriidae</taxon>
        <taxon>Aplanochytrium</taxon>
    </lineage>
</organism>
<feature type="signal peptide" evidence="2">
    <location>
        <begin position="1"/>
        <end position="32"/>
    </location>
</feature>
<gene>
    <name evidence="3" type="ORF">ASTO00021_LOCUS3665</name>
</gene>
<keyword evidence="1" id="KW-1133">Transmembrane helix</keyword>
<keyword evidence="2" id="KW-0732">Signal</keyword>
<protein>
    <submittedName>
        <fullName evidence="3">Uncharacterized protein</fullName>
    </submittedName>
</protein>
<dbReference type="AlphaFoldDB" id="A0A7S3PBF4"/>
<feature type="transmembrane region" description="Helical" evidence="1">
    <location>
        <begin position="309"/>
        <end position="330"/>
    </location>
</feature>
<reference evidence="3" key="1">
    <citation type="submission" date="2021-01" db="EMBL/GenBank/DDBJ databases">
        <authorList>
            <person name="Corre E."/>
            <person name="Pelletier E."/>
            <person name="Niang G."/>
            <person name="Scheremetjew M."/>
            <person name="Finn R."/>
            <person name="Kale V."/>
            <person name="Holt S."/>
            <person name="Cochrane G."/>
            <person name="Meng A."/>
            <person name="Brown T."/>
            <person name="Cohen L."/>
        </authorList>
    </citation>
    <scope>NUCLEOTIDE SEQUENCE</scope>
    <source>
        <strain evidence="3">GSBS06</strain>
    </source>
</reference>
<keyword evidence="1" id="KW-0472">Membrane</keyword>
<keyword evidence="1" id="KW-0812">Transmembrane</keyword>
<accession>A0A7S3PBF4</accession>